<evidence type="ECO:0000256" key="2">
    <source>
        <dbReference type="ARBA" id="ARBA00005417"/>
    </source>
</evidence>
<feature type="domain" description="ABC transporter" evidence="9">
    <location>
        <begin position="1"/>
        <end position="228"/>
    </location>
</feature>
<dbReference type="AlphaFoldDB" id="A0AAC8UWV6"/>
<dbReference type="RefSeq" id="WP_048735394.1">
    <property type="nucleotide sequence ID" value="NZ_CP012033.1"/>
</dbReference>
<dbReference type="PANTHER" id="PTHR43553">
    <property type="entry name" value="HEAVY METAL TRANSPORTER"/>
    <property type="match status" value="1"/>
</dbReference>
<dbReference type="PANTHER" id="PTHR43553:SF27">
    <property type="entry name" value="ENERGY-COUPLING FACTOR TRANSPORTER ATP-BINDING PROTEIN ECFA2"/>
    <property type="match status" value="1"/>
</dbReference>
<comment type="similarity">
    <text evidence="2">Belongs to the ABC transporter superfamily.</text>
</comment>
<reference evidence="10 11" key="1">
    <citation type="submission" date="2015-07" db="EMBL/GenBank/DDBJ databases">
        <title>Lactobacillus korensis/26-25/ whole genome sequencing.</title>
        <authorList>
            <person name="Kim M.K."/>
            <person name="Im W.-T."/>
            <person name="Srinivasan S."/>
            <person name="Lee J.-J."/>
        </authorList>
    </citation>
    <scope>NUCLEOTIDE SEQUENCE [LARGE SCALE GENOMIC DNA]</scope>
    <source>
        <strain evidence="10 11">26-25</strain>
    </source>
</reference>
<dbReference type="Pfam" id="PF00005">
    <property type="entry name" value="ABC_tran"/>
    <property type="match status" value="1"/>
</dbReference>
<evidence type="ECO:0000256" key="8">
    <source>
        <dbReference type="ARBA" id="ARBA00023136"/>
    </source>
</evidence>
<dbReference type="PROSITE" id="PS50893">
    <property type="entry name" value="ABC_TRANSPORTER_2"/>
    <property type="match status" value="1"/>
</dbReference>
<name>A0AAC8UWV6_9LACO</name>
<dbReference type="EMBL" id="CP012033">
    <property type="protein sequence ID" value="AKP65244.1"/>
    <property type="molecule type" value="Genomic_DNA"/>
</dbReference>
<dbReference type="InterPro" id="IPR050095">
    <property type="entry name" value="ECF_ABC_transporter_ATP-bd"/>
</dbReference>
<evidence type="ECO:0000256" key="7">
    <source>
        <dbReference type="ARBA" id="ARBA00022967"/>
    </source>
</evidence>
<sequence>MELKDYSYAYQHEASLALNQVNYKVRENAVNFVIGPNGSGKSTLIDALTLNTRLGKAAGRVVGPTNNNYLYITQYLPLLGTVRCSEITRFILGNVFLNSHIDLGFLENRVDERVLSFLKHVWHKKYNDLSGGEEKLLQLYLFLQSQKEFVVLDEPSAYIDRRNVKQLFDLIEERLKQQTFLIVTHDVRDIRLVPDSFVSVLNQGKIVSELRGQDFIDREFSQELPFIYDFSEY</sequence>
<gene>
    <name evidence="10" type="ORF">ABN16_09650</name>
</gene>
<keyword evidence="5" id="KW-0547">Nucleotide-binding</keyword>
<evidence type="ECO:0000256" key="5">
    <source>
        <dbReference type="ARBA" id="ARBA00022741"/>
    </source>
</evidence>
<dbReference type="KEGG" id="lko:ABN16_09650"/>
<keyword evidence="11" id="KW-1185">Reference proteome</keyword>
<dbReference type="GO" id="GO:0005524">
    <property type="term" value="F:ATP binding"/>
    <property type="evidence" value="ECO:0007669"/>
    <property type="project" value="UniProtKB-KW"/>
</dbReference>
<dbReference type="InterPro" id="IPR003439">
    <property type="entry name" value="ABC_transporter-like_ATP-bd"/>
</dbReference>
<keyword evidence="8" id="KW-0472">Membrane</keyword>
<keyword evidence="3" id="KW-0813">Transport</keyword>
<dbReference type="SUPFAM" id="SSF52540">
    <property type="entry name" value="P-loop containing nucleoside triphosphate hydrolases"/>
    <property type="match status" value="1"/>
</dbReference>
<accession>A0AAC8UWV6</accession>
<dbReference type="InterPro" id="IPR027417">
    <property type="entry name" value="P-loop_NTPase"/>
</dbReference>
<dbReference type="Gene3D" id="3.40.50.300">
    <property type="entry name" value="P-loop containing nucleotide triphosphate hydrolases"/>
    <property type="match status" value="1"/>
</dbReference>
<dbReference type="GO" id="GO:0016887">
    <property type="term" value="F:ATP hydrolysis activity"/>
    <property type="evidence" value="ECO:0007669"/>
    <property type="project" value="InterPro"/>
</dbReference>
<evidence type="ECO:0000259" key="9">
    <source>
        <dbReference type="PROSITE" id="PS50893"/>
    </source>
</evidence>
<dbReference type="GO" id="GO:0042626">
    <property type="term" value="F:ATPase-coupled transmembrane transporter activity"/>
    <property type="evidence" value="ECO:0007669"/>
    <property type="project" value="TreeGrafter"/>
</dbReference>
<keyword evidence="4" id="KW-1003">Cell membrane</keyword>
<evidence type="ECO:0000256" key="4">
    <source>
        <dbReference type="ARBA" id="ARBA00022475"/>
    </source>
</evidence>
<evidence type="ECO:0000313" key="11">
    <source>
        <dbReference type="Proteomes" id="UP000036000"/>
    </source>
</evidence>
<evidence type="ECO:0000256" key="6">
    <source>
        <dbReference type="ARBA" id="ARBA00022840"/>
    </source>
</evidence>
<proteinExistence type="inferred from homology"/>
<protein>
    <recommendedName>
        <fullName evidence="9">ABC transporter domain-containing protein</fullName>
    </recommendedName>
</protein>
<keyword evidence="6" id="KW-0067">ATP-binding</keyword>
<evidence type="ECO:0000256" key="3">
    <source>
        <dbReference type="ARBA" id="ARBA00022448"/>
    </source>
</evidence>
<evidence type="ECO:0000256" key="1">
    <source>
        <dbReference type="ARBA" id="ARBA00004202"/>
    </source>
</evidence>
<keyword evidence="7" id="KW-1278">Translocase</keyword>
<comment type="subcellular location">
    <subcellularLocation>
        <location evidence="1">Cell membrane</location>
        <topology evidence="1">Peripheral membrane protein</topology>
    </subcellularLocation>
</comment>
<evidence type="ECO:0000313" key="10">
    <source>
        <dbReference type="EMBL" id="AKP65244.1"/>
    </source>
</evidence>
<dbReference type="Proteomes" id="UP000036000">
    <property type="component" value="Chromosome"/>
</dbReference>
<organism evidence="10 11">
    <name type="scientific">Levilactobacillus koreensis</name>
    <dbReference type="NCBI Taxonomy" id="637971"/>
    <lineage>
        <taxon>Bacteria</taxon>
        <taxon>Bacillati</taxon>
        <taxon>Bacillota</taxon>
        <taxon>Bacilli</taxon>
        <taxon>Lactobacillales</taxon>
        <taxon>Lactobacillaceae</taxon>
        <taxon>Levilactobacillus</taxon>
    </lineage>
</organism>
<dbReference type="GO" id="GO:0043190">
    <property type="term" value="C:ATP-binding cassette (ABC) transporter complex"/>
    <property type="evidence" value="ECO:0007669"/>
    <property type="project" value="TreeGrafter"/>
</dbReference>